<evidence type="ECO:0000256" key="2">
    <source>
        <dbReference type="ARBA" id="ARBA00023002"/>
    </source>
</evidence>
<evidence type="ECO:0000256" key="1">
    <source>
        <dbReference type="ARBA" id="ARBA00008898"/>
    </source>
</evidence>
<gene>
    <name evidence="4" type="ORF">GGD46_005217</name>
</gene>
<sequence>MVSFSVMHSSTSWLKIRAAGIFSVNILASGQREISNALGDKWQGVAWSGTTSGNPVIEGSLAWVDCTLYEEHLAGDHRIVIGLVNDMSVAQSENEQQPLIFFKGRYVEPA</sequence>
<evidence type="ECO:0000313" key="5">
    <source>
        <dbReference type="Proteomes" id="UP000565576"/>
    </source>
</evidence>
<dbReference type="PANTHER" id="PTHR30466:SF11">
    <property type="entry name" value="FLAVIN-DEPENDENT MONOOXYGENASE, REDUCTASE SUBUNIT HSAB"/>
    <property type="match status" value="1"/>
</dbReference>
<dbReference type="Gene3D" id="2.30.110.10">
    <property type="entry name" value="Electron Transport, Fmn-binding Protein, Chain A"/>
    <property type="match status" value="1"/>
</dbReference>
<dbReference type="EMBL" id="JACHBG010000017">
    <property type="protein sequence ID" value="MBB6487907.1"/>
    <property type="molecule type" value="Genomic_DNA"/>
</dbReference>
<dbReference type="PANTHER" id="PTHR30466">
    <property type="entry name" value="FLAVIN REDUCTASE"/>
    <property type="match status" value="1"/>
</dbReference>
<dbReference type="AlphaFoldDB" id="A0A7X0IXS4"/>
<dbReference type="Proteomes" id="UP000565576">
    <property type="component" value="Unassembled WGS sequence"/>
</dbReference>
<feature type="domain" description="Flavin reductase like" evidence="3">
    <location>
        <begin position="1"/>
        <end position="108"/>
    </location>
</feature>
<dbReference type="InterPro" id="IPR002563">
    <property type="entry name" value="Flavin_Rdtase-like_dom"/>
</dbReference>
<dbReference type="SMART" id="SM00903">
    <property type="entry name" value="Flavin_Reduct"/>
    <property type="match status" value="1"/>
</dbReference>
<reference evidence="4 5" key="1">
    <citation type="submission" date="2020-08" db="EMBL/GenBank/DDBJ databases">
        <title>Genomic Encyclopedia of Type Strains, Phase IV (KMG-V): Genome sequencing to study the core and pangenomes of soil and plant-associated prokaryotes.</title>
        <authorList>
            <person name="Whitman W."/>
        </authorList>
    </citation>
    <scope>NUCLEOTIDE SEQUENCE [LARGE SCALE GENOMIC DNA]</scope>
    <source>
        <strain evidence="4 5">SEMIA 4060</strain>
    </source>
</reference>
<comment type="caution">
    <text evidence="4">The sequence shown here is derived from an EMBL/GenBank/DDBJ whole genome shotgun (WGS) entry which is preliminary data.</text>
</comment>
<dbReference type="InterPro" id="IPR050268">
    <property type="entry name" value="NADH-dep_flavin_reductase"/>
</dbReference>
<name>A0A7X0IXS4_9HYPH</name>
<accession>A0A7X0IXS4</accession>
<dbReference type="RefSeq" id="WP_246806473.1">
    <property type="nucleotide sequence ID" value="NZ_JACHBG010000017.1"/>
</dbReference>
<dbReference type="SUPFAM" id="SSF50475">
    <property type="entry name" value="FMN-binding split barrel"/>
    <property type="match status" value="1"/>
</dbReference>
<evidence type="ECO:0000313" key="4">
    <source>
        <dbReference type="EMBL" id="MBB6487907.1"/>
    </source>
</evidence>
<dbReference type="InterPro" id="IPR012349">
    <property type="entry name" value="Split_barrel_FMN-bd"/>
</dbReference>
<dbReference type="GO" id="GO:0042602">
    <property type="term" value="F:riboflavin reductase (NADPH) activity"/>
    <property type="evidence" value="ECO:0007669"/>
    <property type="project" value="TreeGrafter"/>
</dbReference>
<comment type="similarity">
    <text evidence="1">Belongs to the non-flavoprotein flavin reductase family.</text>
</comment>
<proteinExistence type="inferred from homology"/>
<protein>
    <submittedName>
        <fullName evidence="4">Flavin reductase (DIM6/NTAB) family NADH-FMN oxidoreductase RutF</fullName>
    </submittedName>
</protein>
<organism evidence="4 5">
    <name type="scientific">Rhizobium lusitanum</name>
    <dbReference type="NCBI Taxonomy" id="293958"/>
    <lineage>
        <taxon>Bacteria</taxon>
        <taxon>Pseudomonadati</taxon>
        <taxon>Pseudomonadota</taxon>
        <taxon>Alphaproteobacteria</taxon>
        <taxon>Hyphomicrobiales</taxon>
        <taxon>Rhizobiaceae</taxon>
        <taxon>Rhizobium/Agrobacterium group</taxon>
        <taxon>Rhizobium</taxon>
    </lineage>
</organism>
<dbReference type="Pfam" id="PF01613">
    <property type="entry name" value="Flavin_Reduct"/>
    <property type="match status" value="1"/>
</dbReference>
<dbReference type="GO" id="GO:0010181">
    <property type="term" value="F:FMN binding"/>
    <property type="evidence" value="ECO:0007669"/>
    <property type="project" value="InterPro"/>
</dbReference>
<keyword evidence="2" id="KW-0560">Oxidoreductase</keyword>
<evidence type="ECO:0000259" key="3">
    <source>
        <dbReference type="SMART" id="SM00903"/>
    </source>
</evidence>